<keyword evidence="3" id="KW-1185">Reference proteome</keyword>
<dbReference type="InterPro" id="IPR005530">
    <property type="entry name" value="SPW"/>
</dbReference>
<protein>
    <submittedName>
        <fullName evidence="2">SPW repeat protein</fullName>
    </submittedName>
</protein>
<proteinExistence type="predicted"/>
<dbReference type="RefSeq" id="WP_223216448.1">
    <property type="nucleotide sequence ID" value="NZ_JAEUAK010000003.1"/>
</dbReference>
<reference evidence="2 3" key="1">
    <citation type="journal article" date="2021" name="MBio">
        <title>Poor Competitiveness of Bradyrhizobium in Pigeon Pea Root Colonization in Indian Soils.</title>
        <authorList>
            <person name="Chalasani D."/>
            <person name="Basu A."/>
            <person name="Pullabhotla S.V.S.R.N."/>
            <person name="Jorrin B."/>
            <person name="Neal A.L."/>
            <person name="Poole P.S."/>
            <person name="Podile A.R."/>
            <person name="Tkacz A."/>
        </authorList>
    </citation>
    <scope>NUCLEOTIDE SEQUENCE [LARGE SCALE GENOMIC DNA]</scope>
    <source>
        <strain evidence="2 3">HU56</strain>
    </source>
</reference>
<comment type="caution">
    <text evidence="2">The sequence shown here is derived from an EMBL/GenBank/DDBJ whole genome shotgun (WGS) entry which is preliminary data.</text>
</comment>
<name>A0ABS7GRK0_9HYPH</name>
<dbReference type="Proteomes" id="UP000717752">
    <property type="component" value="Unassembled WGS sequence"/>
</dbReference>
<organism evidence="2 3">
    <name type="scientific">Rhizobium mesosinicum</name>
    <dbReference type="NCBI Taxonomy" id="335017"/>
    <lineage>
        <taxon>Bacteria</taxon>
        <taxon>Pseudomonadati</taxon>
        <taxon>Pseudomonadota</taxon>
        <taxon>Alphaproteobacteria</taxon>
        <taxon>Hyphomicrobiales</taxon>
        <taxon>Rhizobiaceae</taxon>
        <taxon>Rhizobium/Agrobacterium group</taxon>
        <taxon>Rhizobium</taxon>
    </lineage>
</organism>
<evidence type="ECO:0000313" key="3">
    <source>
        <dbReference type="Proteomes" id="UP000717752"/>
    </source>
</evidence>
<sequence>MIGVWLIVSPWFVGFSSARVVTCNAIATGIASASAGLASAANLQSPNSPSFD</sequence>
<evidence type="ECO:0000313" key="2">
    <source>
        <dbReference type="EMBL" id="MBW9052306.1"/>
    </source>
</evidence>
<evidence type="ECO:0000259" key="1">
    <source>
        <dbReference type="Pfam" id="PF03779"/>
    </source>
</evidence>
<feature type="domain" description="SPW repeat-containing integral membrane" evidence="1">
    <location>
        <begin position="2"/>
        <end position="40"/>
    </location>
</feature>
<accession>A0ABS7GRK0</accession>
<dbReference type="EMBL" id="JAEUAK010000003">
    <property type="protein sequence ID" value="MBW9052306.1"/>
    <property type="molecule type" value="Genomic_DNA"/>
</dbReference>
<dbReference type="Pfam" id="PF03779">
    <property type="entry name" value="SPW"/>
    <property type="match status" value="1"/>
</dbReference>
<gene>
    <name evidence="2" type="ORF">JNB85_07735</name>
</gene>